<reference evidence="3 4" key="1">
    <citation type="submission" date="2019-03" db="EMBL/GenBank/DDBJ databases">
        <title>Luteimonas zhaokaii sp.nov., isolated from the rectal contents of Plateau pika in Yushu, Qinghai Province, China.</title>
        <authorList>
            <person name="Zhang G."/>
        </authorList>
    </citation>
    <scope>NUCLEOTIDE SEQUENCE [LARGE SCALE GENOMIC DNA]</scope>
    <source>
        <strain evidence="3 4">B9</strain>
    </source>
</reference>
<keyword evidence="1" id="KW-0732">Signal</keyword>
<feature type="signal peptide" evidence="1">
    <location>
        <begin position="1"/>
        <end position="22"/>
    </location>
</feature>
<dbReference type="InterPro" id="IPR032710">
    <property type="entry name" value="NTF2-like_dom_sf"/>
</dbReference>
<comment type="caution">
    <text evidence="3">The sequence shown here is derived from an EMBL/GenBank/DDBJ whole genome shotgun (WGS) entry which is preliminary data.</text>
</comment>
<protein>
    <submittedName>
        <fullName evidence="3">Nuclear transport factor 2 family protein</fullName>
    </submittedName>
</protein>
<dbReference type="InterPro" id="IPR027843">
    <property type="entry name" value="DUF4440"/>
</dbReference>
<keyword evidence="4" id="KW-1185">Reference proteome</keyword>
<dbReference type="AlphaFoldDB" id="A0A4R5TYI7"/>
<dbReference type="RefSeq" id="WP_133321318.1">
    <property type="nucleotide sequence ID" value="NZ_SMTF01000003.1"/>
</dbReference>
<feature type="domain" description="DUF4440" evidence="2">
    <location>
        <begin position="51"/>
        <end position="158"/>
    </location>
</feature>
<name>A0A4R5TYI7_9GAMM</name>
<dbReference type="EMBL" id="SMTF01000003">
    <property type="protein sequence ID" value="TDK26286.1"/>
    <property type="molecule type" value="Genomic_DNA"/>
</dbReference>
<feature type="chain" id="PRO_5020901388" evidence="1">
    <location>
        <begin position="23"/>
        <end position="169"/>
    </location>
</feature>
<evidence type="ECO:0000256" key="1">
    <source>
        <dbReference type="SAM" id="SignalP"/>
    </source>
</evidence>
<evidence type="ECO:0000259" key="2">
    <source>
        <dbReference type="Pfam" id="PF14534"/>
    </source>
</evidence>
<proteinExistence type="predicted"/>
<evidence type="ECO:0000313" key="3">
    <source>
        <dbReference type="EMBL" id="TDK26286.1"/>
    </source>
</evidence>
<organism evidence="3 4">
    <name type="scientific">Luteimonas aestuarii</name>
    <dbReference type="NCBI Taxonomy" id="453837"/>
    <lineage>
        <taxon>Bacteria</taxon>
        <taxon>Pseudomonadati</taxon>
        <taxon>Pseudomonadota</taxon>
        <taxon>Gammaproteobacteria</taxon>
        <taxon>Lysobacterales</taxon>
        <taxon>Lysobacteraceae</taxon>
        <taxon>Luteimonas</taxon>
    </lineage>
</organism>
<dbReference type="Gene3D" id="3.10.450.50">
    <property type="match status" value="1"/>
</dbReference>
<gene>
    <name evidence="3" type="ORF">E2F46_06765</name>
</gene>
<sequence length="169" mass="18015">MNVTPVTLALALAFAVVSPAMAQTTQAHAHHLATAAAANVDVPAAATAAVAVVERFNTALSSEDLATVGSLLAPDVLILESGGAEHSREEYLGHHAISDAAFLKDAHRQLLRQRARTAGEFAWVGTESELHAQKDGKPLTVLSTETMVLKQTADGWRIVHIHWSSRTKR</sequence>
<evidence type="ECO:0000313" key="4">
    <source>
        <dbReference type="Proteomes" id="UP000294796"/>
    </source>
</evidence>
<dbReference type="SUPFAM" id="SSF54427">
    <property type="entry name" value="NTF2-like"/>
    <property type="match status" value="1"/>
</dbReference>
<dbReference type="Proteomes" id="UP000294796">
    <property type="component" value="Unassembled WGS sequence"/>
</dbReference>
<dbReference type="Pfam" id="PF14534">
    <property type="entry name" value="DUF4440"/>
    <property type="match status" value="1"/>
</dbReference>
<dbReference type="OrthoDB" id="6196903at2"/>
<accession>A0A4R5TYI7</accession>